<feature type="region of interest" description="Disordered" evidence="2">
    <location>
        <begin position="81"/>
        <end position="141"/>
    </location>
</feature>
<evidence type="ECO:0000313" key="6">
    <source>
        <dbReference type="Proteomes" id="UP001602287"/>
    </source>
</evidence>
<evidence type="ECO:0000256" key="3">
    <source>
        <dbReference type="SAM" id="Phobius"/>
    </source>
</evidence>
<dbReference type="Proteomes" id="UP001602287">
    <property type="component" value="Unassembled WGS sequence"/>
</dbReference>
<feature type="compositionally biased region" description="Low complexity" evidence="2">
    <location>
        <begin position="95"/>
        <end position="119"/>
    </location>
</feature>
<name>A0ABW6VR72_9ACTN</name>
<feature type="compositionally biased region" description="Low complexity" evidence="2">
    <location>
        <begin position="7"/>
        <end position="32"/>
    </location>
</feature>
<protein>
    <submittedName>
        <fullName evidence="5">DUF4352 domain-containing protein</fullName>
    </submittedName>
</protein>
<feature type="transmembrane region" description="Helical" evidence="3">
    <location>
        <begin position="55"/>
        <end position="79"/>
    </location>
</feature>
<feature type="region of interest" description="Disordered" evidence="2">
    <location>
        <begin position="1"/>
        <end position="49"/>
    </location>
</feature>
<dbReference type="InterPro" id="IPR029050">
    <property type="entry name" value="Immunoprotect_excell_Ig-like"/>
</dbReference>
<accession>A0ABW6VR72</accession>
<keyword evidence="6" id="KW-1185">Reference proteome</keyword>
<keyword evidence="3" id="KW-0472">Membrane</keyword>
<comment type="caution">
    <text evidence="5">The sequence shown here is derived from an EMBL/GenBank/DDBJ whole genome shotgun (WGS) entry which is preliminary data.</text>
</comment>
<sequence length="268" mass="27303">MTNPYEPAQNQPSSGAQQPAPPTAQFAQVPAGQYPPPPGQSPAPVVPPSTRKRSWLIPTLIGAAVVVVLCCGGGLVIGLTGDDKKPDASASTDIPAAGSSASAPAAAAPSTVQSAPASAKPDPVTTTAAPDKPKTFGTGDKVRGGDFEFTVNSVKCGISQVGSEFLNKKAQGTFCRASVTVKNVTKSAHTFHADGTITAQDGSGRKYEVDGEAAIYGNTDGQGFLDKINPGNSVKANVYFDVPKGTKLKSITFDAGLFTLAEDAVVTL</sequence>
<keyword evidence="3" id="KW-0812">Transmembrane</keyword>
<evidence type="ECO:0000259" key="4">
    <source>
        <dbReference type="Pfam" id="PF11611"/>
    </source>
</evidence>
<evidence type="ECO:0000313" key="5">
    <source>
        <dbReference type="EMBL" id="MFF5200123.1"/>
    </source>
</evidence>
<dbReference type="Pfam" id="PF11611">
    <property type="entry name" value="DUF4352"/>
    <property type="match status" value="1"/>
</dbReference>
<keyword evidence="3" id="KW-1133">Transmembrane helix</keyword>
<feature type="compositionally biased region" description="Pro residues" evidence="2">
    <location>
        <begin position="33"/>
        <end position="47"/>
    </location>
</feature>
<evidence type="ECO:0000256" key="2">
    <source>
        <dbReference type="SAM" id="MobiDB-lite"/>
    </source>
</evidence>
<organism evidence="5 6">
    <name type="scientific">Micromonospora parva</name>
    <dbReference type="NCBI Taxonomy" id="1464048"/>
    <lineage>
        <taxon>Bacteria</taxon>
        <taxon>Bacillati</taxon>
        <taxon>Actinomycetota</taxon>
        <taxon>Actinomycetes</taxon>
        <taxon>Micromonosporales</taxon>
        <taxon>Micromonosporaceae</taxon>
        <taxon>Micromonospora</taxon>
    </lineage>
</organism>
<evidence type="ECO:0000256" key="1">
    <source>
        <dbReference type="ARBA" id="ARBA00022729"/>
    </source>
</evidence>
<dbReference type="InterPro" id="IPR029051">
    <property type="entry name" value="DUF4352"/>
</dbReference>
<gene>
    <name evidence="5" type="ORF">ACFY3B_11010</name>
</gene>
<dbReference type="RefSeq" id="WP_387219609.1">
    <property type="nucleotide sequence ID" value="NZ_JBIAZM010000003.1"/>
</dbReference>
<keyword evidence="1" id="KW-0732">Signal</keyword>
<proteinExistence type="predicted"/>
<reference evidence="5 6" key="1">
    <citation type="submission" date="2024-10" db="EMBL/GenBank/DDBJ databases">
        <title>The Natural Products Discovery Center: Release of the First 8490 Sequenced Strains for Exploring Actinobacteria Biosynthetic Diversity.</title>
        <authorList>
            <person name="Kalkreuter E."/>
            <person name="Kautsar S.A."/>
            <person name="Yang D."/>
            <person name="Bader C.D."/>
            <person name="Teijaro C.N."/>
            <person name="Fluegel L."/>
            <person name="Davis C.M."/>
            <person name="Simpson J.R."/>
            <person name="Lauterbach L."/>
            <person name="Steele A.D."/>
            <person name="Gui C."/>
            <person name="Meng S."/>
            <person name="Li G."/>
            <person name="Viehrig K."/>
            <person name="Ye F."/>
            <person name="Su P."/>
            <person name="Kiefer A.F."/>
            <person name="Nichols A."/>
            <person name="Cepeda A.J."/>
            <person name="Yan W."/>
            <person name="Fan B."/>
            <person name="Jiang Y."/>
            <person name="Adhikari A."/>
            <person name="Zheng C.-J."/>
            <person name="Schuster L."/>
            <person name="Cowan T.M."/>
            <person name="Smanski M.J."/>
            <person name="Chevrette M.G."/>
            <person name="De Carvalho L.P.S."/>
            <person name="Shen B."/>
        </authorList>
    </citation>
    <scope>NUCLEOTIDE SEQUENCE [LARGE SCALE GENOMIC DNA]</scope>
    <source>
        <strain evidence="5 6">NPDC000140</strain>
    </source>
</reference>
<dbReference type="Gene3D" id="2.60.40.1240">
    <property type="match status" value="1"/>
</dbReference>
<feature type="domain" description="DUF4352" evidence="4">
    <location>
        <begin position="137"/>
        <end position="258"/>
    </location>
</feature>
<dbReference type="EMBL" id="JBIAZM010000003">
    <property type="protein sequence ID" value="MFF5200123.1"/>
    <property type="molecule type" value="Genomic_DNA"/>
</dbReference>